<dbReference type="InterPro" id="IPR027417">
    <property type="entry name" value="P-loop_NTPase"/>
</dbReference>
<feature type="domain" description="Endonuclease GajA/Old nuclease/RecF-like AAA" evidence="1">
    <location>
        <begin position="26"/>
        <end position="374"/>
    </location>
</feature>
<dbReference type="EMBL" id="JADWNO010000006">
    <property type="protein sequence ID" value="MBJ8438039.1"/>
    <property type="molecule type" value="Genomic_DNA"/>
</dbReference>
<protein>
    <submittedName>
        <fullName evidence="2">AAA family ATPase</fullName>
    </submittedName>
</protein>
<dbReference type="Pfam" id="PF13175">
    <property type="entry name" value="AAA_15"/>
    <property type="match status" value="1"/>
</dbReference>
<keyword evidence="3" id="KW-1185">Reference proteome</keyword>
<accession>A0ABS1ALB6</accession>
<name>A0ABS1ALB6_9GAMM</name>
<evidence type="ECO:0000313" key="3">
    <source>
        <dbReference type="Proteomes" id="UP000808699"/>
    </source>
</evidence>
<gene>
    <name evidence="2" type="ORF">I6M64_12020</name>
</gene>
<dbReference type="InterPro" id="IPR041685">
    <property type="entry name" value="AAA_GajA/Old/RecF-like"/>
</dbReference>
<dbReference type="SUPFAM" id="SSF52540">
    <property type="entry name" value="P-loop containing nucleoside triphosphate hydrolases"/>
    <property type="match status" value="1"/>
</dbReference>
<comment type="caution">
    <text evidence="2">The sequence shown here is derived from an EMBL/GenBank/DDBJ whole genome shotgun (WGS) entry which is preliminary data.</text>
</comment>
<dbReference type="RefSeq" id="WP_200043739.1">
    <property type="nucleotide sequence ID" value="NZ_JADWNO010000006.1"/>
</dbReference>
<organism evidence="2 3">
    <name type="scientific">Acinetobacter lactucae</name>
    <dbReference type="NCBI Taxonomy" id="1785128"/>
    <lineage>
        <taxon>Bacteria</taxon>
        <taxon>Pseudomonadati</taxon>
        <taxon>Pseudomonadota</taxon>
        <taxon>Gammaproteobacteria</taxon>
        <taxon>Moraxellales</taxon>
        <taxon>Moraxellaceae</taxon>
        <taxon>Acinetobacter</taxon>
        <taxon>Acinetobacter calcoaceticus/baumannii complex</taxon>
    </lineage>
</organism>
<sequence length="654" mass="76720">MLVGLFLRHFKIYKGARYIPFGIKKTENFNLFIGQNGAGKSSILEALDSFFNNRDFIYNTHQNKFDAFVAPLFLIEKSTLKKFDKDVQKIIPIISEFFFNEVDVSNSKNYTQYNNFFEHRDCLKQYFETHYLVLSTHSPNGDMIDNAFITFNRSIINKITAEHEEYKSDKELKKVLEKIKSNLIQIYSYQYIPVETSLNDFLRLESKGMQDLMSENIKQRIEKVLNEKLPIKEGRSQSKSLLDVVNNDLESFVENVAKTIQLIDEEYDFEKEYKAKTKLTANHLTDIIVDSFFSKRKLKRDGKPIENMSAGERKKALIDIAYAFLTQERKLSQNIILAIDEPESSLHVSMCYDQFNRLQRLAKEFNVQLFVTTHWYGALPIIDEGILHHIQSDKDITEIKSFSFSNYFSRQRQHPDDIQFKSYFDLVSSIISSLRLQDVNWMIVESEDDKKYICKHLTEEIKQKVKFLPVGSCATVAVLYNYLHTPIEQGHDNNNFKGKIFCLIDTDIQGVKFYEKSDVSKIMRIRRLQSNNHKIELHHIDSLVRYPTEIEETLIPEAFYSALNNCIKESDNAEIQDIFSKFKFDNKAVNSYIKGDDSIIYIDAAQEIEGNPRHLKDEIHKFIDLNKSRICELYCEQEILKKPNWILEIEKYFN</sequence>
<evidence type="ECO:0000259" key="1">
    <source>
        <dbReference type="Pfam" id="PF13175"/>
    </source>
</evidence>
<dbReference type="PANTHER" id="PTHR32182">
    <property type="entry name" value="DNA REPLICATION AND REPAIR PROTEIN RECF"/>
    <property type="match status" value="1"/>
</dbReference>
<reference evidence="2 3" key="1">
    <citation type="submission" date="2020-11" db="EMBL/GenBank/DDBJ databases">
        <title>Enhanced detection system for hospital associated transmission using whole genome sequencing surveillance.</title>
        <authorList>
            <person name="Harrison L.H."/>
            <person name="Van Tyne D."/>
            <person name="Marsh J.W."/>
            <person name="Griffith M.P."/>
            <person name="Snyder D.J."/>
            <person name="Cooper V.S."/>
            <person name="Mustapha M."/>
        </authorList>
    </citation>
    <scope>NUCLEOTIDE SEQUENCE [LARGE SCALE GENOMIC DNA]</scope>
    <source>
        <strain evidence="2 3">ACIN00241</strain>
    </source>
</reference>
<dbReference type="Proteomes" id="UP000808699">
    <property type="component" value="Unassembled WGS sequence"/>
</dbReference>
<proteinExistence type="predicted"/>
<evidence type="ECO:0000313" key="2">
    <source>
        <dbReference type="EMBL" id="MBJ8438039.1"/>
    </source>
</evidence>
<dbReference type="PANTHER" id="PTHR32182:SF22">
    <property type="entry name" value="ATP-DEPENDENT ENDONUCLEASE, OLD FAMILY-RELATED"/>
    <property type="match status" value="1"/>
</dbReference>
<dbReference type="Gene3D" id="3.40.50.300">
    <property type="entry name" value="P-loop containing nucleotide triphosphate hydrolases"/>
    <property type="match status" value="1"/>
</dbReference>